<dbReference type="PANTHER" id="PTHR35083">
    <property type="entry name" value="RGD1565685 PROTEIN"/>
    <property type="match status" value="1"/>
</dbReference>
<evidence type="ECO:0000256" key="3">
    <source>
        <dbReference type="ARBA" id="ARBA00022588"/>
    </source>
</evidence>
<keyword evidence="2" id="KW-0963">Cytoplasm</keyword>
<dbReference type="InterPro" id="IPR033516">
    <property type="entry name" value="CARD8/ASC/NALP1_CARD"/>
</dbReference>
<reference evidence="7" key="1">
    <citation type="journal article" date="2013" name="Nature">
        <title>The zebrafish reference genome sequence and its relationship to the human genome.</title>
        <authorList>
            <consortium name="Genome Reference Consortium Zebrafish"/>
            <person name="Howe K."/>
            <person name="Clark M.D."/>
            <person name="Torroja C.F."/>
            <person name="Torrance J."/>
            <person name="Berthelot C."/>
            <person name="Muffato M."/>
            <person name="Collins J.E."/>
            <person name="Humphray S."/>
            <person name="McLaren K."/>
            <person name="Matthews L."/>
            <person name="McLaren S."/>
            <person name="Sealy I."/>
            <person name="Caccamo M."/>
            <person name="Churcher C."/>
            <person name="Scott C."/>
            <person name="Barrett J.C."/>
            <person name="Koch R."/>
            <person name="Rauch G.J."/>
            <person name="White S."/>
            <person name="Chow W."/>
            <person name="Kilian B."/>
            <person name="Quintais L.T."/>
            <person name="Guerra-Assuncao J.A."/>
            <person name="Zhou Y."/>
            <person name="Gu Y."/>
            <person name="Yen J."/>
            <person name="Vogel J.H."/>
            <person name="Eyre T."/>
            <person name="Redmond S."/>
            <person name="Banerjee R."/>
            <person name="Chi J."/>
            <person name="Fu B."/>
            <person name="Langley E."/>
            <person name="Maguire S.F."/>
            <person name="Laird G.K."/>
            <person name="Lloyd D."/>
            <person name="Kenyon E."/>
            <person name="Donaldson S."/>
            <person name="Sehra H."/>
            <person name="Almeida-King J."/>
            <person name="Loveland J."/>
            <person name="Trevanion S."/>
            <person name="Jones M."/>
            <person name="Quail M."/>
            <person name="Willey D."/>
            <person name="Hunt A."/>
            <person name="Burton J."/>
            <person name="Sims S."/>
            <person name="McLay K."/>
            <person name="Plumb B."/>
            <person name="Davis J."/>
            <person name="Clee C."/>
            <person name="Oliver K."/>
            <person name="Clark R."/>
            <person name="Riddle C."/>
            <person name="Elliot D."/>
            <person name="Eliott D."/>
            <person name="Threadgold G."/>
            <person name="Harden G."/>
            <person name="Ware D."/>
            <person name="Begum S."/>
            <person name="Mortimore B."/>
            <person name="Mortimer B."/>
            <person name="Kerry G."/>
            <person name="Heath P."/>
            <person name="Phillimore B."/>
            <person name="Tracey A."/>
            <person name="Corby N."/>
            <person name="Dunn M."/>
            <person name="Johnson C."/>
            <person name="Wood J."/>
            <person name="Clark S."/>
            <person name="Pelan S."/>
            <person name="Griffiths G."/>
            <person name="Smith M."/>
            <person name="Glithero R."/>
            <person name="Howden P."/>
            <person name="Barker N."/>
            <person name="Lloyd C."/>
            <person name="Stevens C."/>
            <person name="Harley J."/>
            <person name="Holt K."/>
            <person name="Panagiotidis G."/>
            <person name="Lovell J."/>
            <person name="Beasley H."/>
            <person name="Henderson C."/>
            <person name="Gordon D."/>
            <person name="Auger K."/>
            <person name="Wright D."/>
            <person name="Collins J."/>
            <person name="Raisen C."/>
            <person name="Dyer L."/>
            <person name="Leung K."/>
            <person name="Robertson L."/>
            <person name="Ambridge K."/>
            <person name="Leongamornlert D."/>
            <person name="McGuire S."/>
            <person name="Gilderthorp R."/>
            <person name="Griffiths C."/>
            <person name="Manthravadi D."/>
            <person name="Nichol S."/>
            <person name="Barker G."/>
            <person name="Whitehead S."/>
            <person name="Kay M."/>
            <person name="Brown J."/>
            <person name="Murnane C."/>
            <person name="Gray E."/>
            <person name="Humphries M."/>
            <person name="Sycamore N."/>
            <person name="Barker D."/>
            <person name="Saunders D."/>
            <person name="Wallis J."/>
            <person name="Babbage A."/>
            <person name="Hammond S."/>
            <person name="Mashreghi-Mohammadi M."/>
            <person name="Barr L."/>
            <person name="Martin S."/>
            <person name="Wray P."/>
            <person name="Ellington A."/>
            <person name="Matthews N."/>
            <person name="Ellwood M."/>
            <person name="Woodmansey R."/>
            <person name="Clark G."/>
            <person name="Cooper J."/>
            <person name="Cooper J."/>
            <person name="Tromans A."/>
            <person name="Grafham D."/>
            <person name="Skuce C."/>
            <person name="Pandian R."/>
            <person name="Andrews R."/>
            <person name="Harrison E."/>
            <person name="Kimberley A."/>
            <person name="Garnett J."/>
            <person name="Fosker N."/>
            <person name="Hall R."/>
            <person name="Garner P."/>
            <person name="Kelly D."/>
            <person name="Bird C."/>
            <person name="Palmer S."/>
            <person name="Gehring I."/>
            <person name="Berger A."/>
            <person name="Dooley C.M."/>
            <person name="Ersan-Urun Z."/>
            <person name="Eser C."/>
            <person name="Geiger H."/>
            <person name="Geisler M."/>
            <person name="Karotki L."/>
            <person name="Kirn A."/>
            <person name="Konantz J."/>
            <person name="Konantz M."/>
            <person name="Oberlander M."/>
            <person name="Rudolph-Geiger S."/>
            <person name="Teucke M."/>
            <person name="Lanz C."/>
            <person name="Raddatz G."/>
            <person name="Osoegawa K."/>
            <person name="Zhu B."/>
            <person name="Rapp A."/>
            <person name="Widaa S."/>
            <person name="Langford C."/>
            <person name="Yang F."/>
            <person name="Schuster S.C."/>
            <person name="Carter N.P."/>
            <person name="Harrow J."/>
            <person name="Ning Z."/>
            <person name="Herrero J."/>
            <person name="Searle S.M."/>
            <person name="Enright A."/>
            <person name="Geisler R."/>
            <person name="Plasterk R.H."/>
            <person name="Lee C."/>
            <person name="Westerfield M."/>
            <person name="de Jong P.J."/>
            <person name="Zon L.I."/>
            <person name="Postlethwait J.H."/>
            <person name="Nusslein-Volhard C."/>
            <person name="Hubbard T.J."/>
            <person name="Roest Crollius H."/>
            <person name="Rogers J."/>
            <person name="Stemple D.L."/>
        </authorList>
    </citation>
    <scope>NUCLEOTIDE SEQUENCE [LARGE SCALE GENOMIC DNA]</scope>
    <source>
        <strain evidence="7">Tuebingen</strain>
    </source>
</reference>
<dbReference type="AGR" id="ZFIN:ZDB-GENE-061103-148"/>
<evidence type="ECO:0000256" key="2">
    <source>
        <dbReference type="ARBA" id="ARBA00022490"/>
    </source>
</evidence>
<evidence type="ECO:0000313" key="10">
    <source>
        <dbReference type="ZFIN" id="ZDB-GENE-061103-148"/>
    </source>
</evidence>
<reference evidence="8 9" key="4">
    <citation type="submission" date="2025-04" db="UniProtKB">
        <authorList>
            <consortium name="RefSeq"/>
        </authorList>
    </citation>
    <scope>IDENTIFICATION</scope>
    <source>
        <strain evidence="8 9">Tuebingen</strain>
    </source>
</reference>
<dbReference type="ZFIN" id="ZDB-GENE-061103-148">
    <property type="gene designation" value="zgc:153935"/>
</dbReference>
<dbReference type="Gene3D" id="1.20.58.60">
    <property type="match status" value="1"/>
</dbReference>
<accession>A0A8M9P6H5</accession>
<comment type="subcellular location">
    <subcellularLocation>
        <location evidence="1">Cytoplasm</location>
        <location evidence="1">Cytosol</location>
    </subcellularLocation>
</comment>
<reference evidence="8" key="2">
    <citation type="journal article" date="2016" name="BMC Genomics">
        <title>Gene evolution and gene expression after whole genome duplication in fish: the PhyloFish database.</title>
        <authorList>
            <person name="Pasquier J."/>
            <person name="Cabau C."/>
            <person name="Nguyen T."/>
            <person name="Jouanno E."/>
            <person name="Severac D."/>
            <person name="Braasch I."/>
            <person name="Journot L."/>
            <person name="Pontarotti P."/>
            <person name="Klopp C."/>
            <person name="Postlethwait J.H."/>
            <person name="Guiguen Y."/>
            <person name="Bobe J."/>
        </authorList>
    </citation>
    <scope>NUCLEOTIDE SEQUENCE</scope>
    <source>
        <strain evidence="8">Tuebingen</strain>
    </source>
</reference>
<proteinExistence type="predicted"/>
<name>A0A8M9P6H5_DANRE</name>
<dbReference type="GeneID" id="777611"/>
<organism evidence="7 8">
    <name type="scientific">Danio rerio</name>
    <name type="common">Zebrafish</name>
    <name type="synonym">Brachydanio rerio</name>
    <dbReference type="NCBI Taxonomy" id="7955"/>
    <lineage>
        <taxon>Eukaryota</taxon>
        <taxon>Metazoa</taxon>
        <taxon>Chordata</taxon>
        <taxon>Craniata</taxon>
        <taxon>Vertebrata</taxon>
        <taxon>Euteleostomi</taxon>
        <taxon>Actinopterygii</taxon>
        <taxon>Neopterygii</taxon>
        <taxon>Teleostei</taxon>
        <taxon>Ostariophysi</taxon>
        <taxon>Cypriniformes</taxon>
        <taxon>Danionidae</taxon>
        <taxon>Danioninae</taxon>
        <taxon>Danio</taxon>
    </lineage>
</organism>
<evidence type="ECO:0000313" key="7">
    <source>
        <dbReference type="Proteomes" id="UP000000437"/>
    </source>
</evidence>
<dbReference type="InterPro" id="IPR011029">
    <property type="entry name" value="DEATH-like_dom_sf"/>
</dbReference>
<evidence type="ECO:0000256" key="6">
    <source>
        <dbReference type="SAM" id="Coils"/>
    </source>
</evidence>
<evidence type="ECO:0000313" key="8">
    <source>
        <dbReference type="RefSeq" id="NP_001417887.1"/>
    </source>
</evidence>
<dbReference type="AlphaFoldDB" id="A0A8M9P6H5"/>
<gene>
    <name evidence="8 9 10" type="ORF">zgc:153935</name>
</gene>
<evidence type="ECO:0000313" key="9">
    <source>
        <dbReference type="RefSeq" id="XP_017209586.1"/>
    </source>
</evidence>
<dbReference type="GO" id="GO:0006954">
    <property type="term" value="P:inflammatory response"/>
    <property type="evidence" value="ECO:0007669"/>
    <property type="project" value="UniProtKB-KW"/>
</dbReference>
<dbReference type="OrthoDB" id="9934809at2759"/>
<feature type="coiled-coil region" evidence="6">
    <location>
        <begin position="289"/>
        <end position="323"/>
    </location>
</feature>
<dbReference type="Gene3D" id="1.10.533.10">
    <property type="entry name" value="Death Domain, Fas"/>
    <property type="match status" value="1"/>
</dbReference>
<dbReference type="GO" id="GO:0045087">
    <property type="term" value="P:innate immune response"/>
    <property type="evidence" value="ECO:0007669"/>
    <property type="project" value="UniProtKB-KW"/>
</dbReference>
<dbReference type="PANTHER" id="PTHR35083:SF3">
    <property type="entry name" value="SI:CH211-91P5.3"/>
    <property type="match status" value="1"/>
</dbReference>
<reference evidence="8" key="3">
    <citation type="journal article" date="2017" name="Nat. Commun.">
        <title>Evolution of complexity in the zebrafish synapse proteome.</title>
        <authorList>
            <person name="Bayes A."/>
            <person name="Collins M.O."/>
            <person name="Reig-Viader R."/>
            <person name="Gou G."/>
            <person name="Goulding D."/>
            <person name="Izquierdo A."/>
            <person name="Choudhary J.S."/>
            <person name="Emes R.D."/>
            <person name="Grant S.G."/>
        </authorList>
    </citation>
    <scope>NUCLEOTIDE SEQUENCE</scope>
    <source>
        <strain evidence="8">Tuebingen</strain>
    </source>
</reference>
<dbReference type="RefSeq" id="XP_073798419.1">
    <property type="nucleotide sequence ID" value="XM_073942318.1"/>
</dbReference>
<sequence length="414" mass="48727">MSNSQPYRRFSDENYKNWLKIAESLHILRNSMQDFIEKETETYHKALLNKQQLSGQRCEQTCKNNKSLCQLCEYWKNEIVTNHNEGGRNVHWDNCRPHLWATNKWEVAKAYMPRGHKQHCEFAQFDISAILNFLSACKHFKPFLTKGENVKKVINVRNVVMHSPDLKMNNEDMNRHLETIFQFADMLNSKVSALSVLREKIEQFNNILDKNFNQTEVDGQHKDLKTMVDFQEVLNREQQALKDRIEYLITHFEGNLDKNENSPDMTTLMEFLHQNKDLLENLGPEVYKLKGMQTKLNQHEKQINNLTNRVDQLEKVKETTNTAGQSSSQITNYPKFIKDNRSWLINTVKNIDQILDDLSELHSESVANVKAKQTKQAMMRELLLYVNCERIAKDLFNALLKHEKRPMEERLKGL</sequence>
<dbReference type="RefSeq" id="XP_017209586.1">
    <property type="nucleotide sequence ID" value="XM_017354097.3"/>
</dbReference>
<protein>
    <submittedName>
        <fullName evidence="8">Uncharacterized protein LOC777611</fullName>
    </submittedName>
    <submittedName>
        <fullName evidence="9">Uncharacterized protein isoform X1</fullName>
    </submittedName>
</protein>
<dbReference type="RefSeq" id="NP_001417887.1">
    <property type="nucleotide sequence ID" value="NM_001430958.1"/>
</dbReference>
<dbReference type="Proteomes" id="UP000000437">
    <property type="component" value="Chromosome 25"/>
</dbReference>
<evidence type="ECO:0000256" key="4">
    <source>
        <dbReference type="ARBA" id="ARBA00022859"/>
    </source>
</evidence>
<dbReference type="KEGG" id="dre:777611"/>
<keyword evidence="3" id="KW-0399">Innate immunity</keyword>
<keyword evidence="6" id="KW-0175">Coiled coil</keyword>
<dbReference type="GO" id="GO:0005829">
    <property type="term" value="C:cytosol"/>
    <property type="evidence" value="ECO:0007669"/>
    <property type="project" value="UniProtKB-SubCell"/>
</dbReference>
<keyword evidence="5" id="KW-0395">Inflammatory response</keyword>
<evidence type="ECO:0000256" key="1">
    <source>
        <dbReference type="ARBA" id="ARBA00004514"/>
    </source>
</evidence>
<dbReference type="Pfam" id="PF15112">
    <property type="entry name" value="DUF4559"/>
    <property type="match status" value="1"/>
</dbReference>
<dbReference type="RefSeq" id="XP_073798418.1">
    <property type="nucleotide sequence ID" value="XM_073942317.1"/>
</dbReference>
<keyword evidence="7" id="KW-1185">Reference proteome</keyword>
<evidence type="ECO:0000256" key="5">
    <source>
        <dbReference type="ARBA" id="ARBA00023198"/>
    </source>
</evidence>
<dbReference type="CDD" id="cd08330">
    <property type="entry name" value="CARD_ASC_NALP1"/>
    <property type="match status" value="1"/>
</dbReference>
<keyword evidence="4" id="KW-0391">Immunity</keyword>
<dbReference type="InterPro" id="IPR027897">
    <property type="entry name" value="DUF4559"/>
</dbReference>